<accession>X1B1S3</accession>
<name>X1B1S3_9ZZZZ</name>
<organism evidence="1">
    <name type="scientific">marine sediment metagenome</name>
    <dbReference type="NCBI Taxonomy" id="412755"/>
    <lineage>
        <taxon>unclassified sequences</taxon>
        <taxon>metagenomes</taxon>
        <taxon>ecological metagenomes</taxon>
    </lineage>
</organism>
<evidence type="ECO:0000313" key="1">
    <source>
        <dbReference type="EMBL" id="GAG88885.1"/>
    </source>
</evidence>
<reference evidence="1" key="1">
    <citation type="journal article" date="2014" name="Front. Microbiol.">
        <title>High frequency of phylogenetically diverse reductive dehalogenase-homologous genes in deep subseafloor sedimentary metagenomes.</title>
        <authorList>
            <person name="Kawai M."/>
            <person name="Futagami T."/>
            <person name="Toyoda A."/>
            <person name="Takaki Y."/>
            <person name="Nishi S."/>
            <person name="Hori S."/>
            <person name="Arai W."/>
            <person name="Tsubouchi T."/>
            <person name="Morono Y."/>
            <person name="Uchiyama I."/>
            <person name="Ito T."/>
            <person name="Fujiyama A."/>
            <person name="Inagaki F."/>
            <person name="Takami H."/>
        </authorList>
    </citation>
    <scope>NUCLEOTIDE SEQUENCE</scope>
    <source>
        <strain evidence="1">Expedition CK06-06</strain>
    </source>
</reference>
<sequence>NVGVFEYTFMKKLEYSEKEKKFAILFEKLFDEYKEFVQENYDTITPFLKTMPPVDRTIPIVEKNIEGKDIQISINKELEVPKEEVLLAQNVEEIINKFDDIAPMGHFSVHVPQPVHRSGFTHAK</sequence>
<protein>
    <submittedName>
        <fullName evidence="1">Uncharacterized protein</fullName>
    </submittedName>
</protein>
<dbReference type="EMBL" id="BART01013123">
    <property type="protein sequence ID" value="GAG88885.1"/>
    <property type="molecule type" value="Genomic_DNA"/>
</dbReference>
<gene>
    <name evidence="1" type="ORF">S01H4_27020</name>
</gene>
<feature type="non-terminal residue" evidence="1">
    <location>
        <position position="1"/>
    </location>
</feature>
<proteinExistence type="predicted"/>
<dbReference type="AlphaFoldDB" id="X1B1S3"/>
<comment type="caution">
    <text evidence="1">The sequence shown here is derived from an EMBL/GenBank/DDBJ whole genome shotgun (WGS) entry which is preliminary data.</text>
</comment>